<keyword evidence="2" id="KW-1185">Reference proteome</keyword>
<evidence type="ECO:0000313" key="1">
    <source>
        <dbReference type="EMBL" id="KAK2947013.1"/>
    </source>
</evidence>
<protein>
    <submittedName>
        <fullName evidence="1">Uncharacterized protein</fullName>
    </submittedName>
</protein>
<name>A0ABQ9X5Z7_9EUKA</name>
<comment type="caution">
    <text evidence="1">The sequence shown here is derived from an EMBL/GenBank/DDBJ whole genome shotgun (WGS) entry which is preliminary data.</text>
</comment>
<evidence type="ECO:0000313" key="2">
    <source>
        <dbReference type="Proteomes" id="UP001281761"/>
    </source>
</evidence>
<gene>
    <name evidence="1" type="ORF">BLNAU_18015</name>
</gene>
<proteinExistence type="predicted"/>
<organism evidence="1 2">
    <name type="scientific">Blattamonas nauphoetae</name>
    <dbReference type="NCBI Taxonomy" id="2049346"/>
    <lineage>
        <taxon>Eukaryota</taxon>
        <taxon>Metamonada</taxon>
        <taxon>Preaxostyla</taxon>
        <taxon>Oxymonadida</taxon>
        <taxon>Blattamonas</taxon>
    </lineage>
</organism>
<dbReference type="EMBL" id="JARBJD010000212">
    <property type="protein sequence ID" value="KAK2947013.1"/>
    <property type="molecule type" value="Genomic_DNA"/>
</dbReference>
<accession>A0ABQ9X5Z7</accession>
<reference evidence="1 2" key="1">
    <citation type="journal article" date="2022" name="bioRxiv">
        <title>Genomics of Preaxostyla Flagellates Illuminates Evolutionary Transitions and the Path Towards Mitochondrial Loss.</title>
        <authorList>
            <person name="Novak L.V.F."/>
            <person name="Treitli S.C."/>
            <person name="Pyrih J."/>
            <person name="Halakuc P."/>
            <person name="Pipaliya S.V."/>
            <person name="Vacek V."/>
            <person name="Brzon O."/>
            <person name="Soukal P."/>
            <person name="Eme L."/>
            <person name="Dacks J.B."/>
            <person name="Karnkowska A."/>
            <person name="Elias M."/>
            <person name="Hampl V."/>
        </authorList>
    </citation>
    <scope>NUCLEOTIDE SEQUENCE [LARGE SCALE GENOMIC DNA]</scope>
    <source>
        <strain evidence="1">NAU3</strain>
        <tissue evidence="1">Gut</tissue>
    </source>
</reference>
<sequence length="78" mass="8670">MRSEHRTPVQQTGSNLNVVLALKLGLSLERLSSTAVMQMKILKEQNLDHLEIVGREEQRLHVVRVGGVTGNGKKVVIE</sequence>
<dbReference type="Proteomes" id="UP001281761">
    <property type="component" value="Unassembled WGS sequence"/>
</dbReference>